<gene>
    <name evidence="3" type="ORF">PR048_023229</name>
</gene>
<evidence type="ECO:0000256" key="2">
    <source>
        <dbReference type="SAM" id="Phobius"/>
    </source>
</evidence>
<reference evidence="3 4" key="1">
    <citation type="submission" date="2023-02" db="EMBL/GenBank/DDBJ databases">
        <title>LHISI_Scaffold_Assembly.</title>
        <authorList>
            <person name="Stuart O.P."/>
            <person name="Cleave R."/>
            <person name="Magrath M.J.L."/>
            <person name="Mikheyev A.S."/>
        </authorList>
    </citation>
    <scope>NUCLEOTIDE SEQUENCE [LARGE SCALE GENOMIC DNA]</scope>
    <source>
        <strain evidence="3">Daus_M_001</strain>
        <tissue evidence="3">Leg muscle</tissue>
    </source>
</reference>
<proteinExistence type="predicted"/>
<keyword evidence="4" id="KW-1185">Reference proteome</keyword>
<keyword evidence="2" id="KW-1133">Transmembrane helix</keyword>
<protein>
    <submittedName>
        <fullName evidence="3">Uncharacterized protein</fullName>
    </submittedName>
</protein>
<comment type="caution">
    <text evidence="3">The sequence shown here is derived from an EMBL/GenBank/DDBJ whole genome shotgun (WGS) entry which is preliminary data.</text>
</comment>
<keyword evidence="2" id="KW-0472">Membrane</keyword>
<feature type="transmembrane region" description="Helical" evidence="2">
    <location>
        <begin position="42"/>
        <end position="61"/>
    </location>
</feature>
<dbReference type="EMBL" id="JARBHB010000009">
    <property type="protein sequence ID" value="KAJ8875334.1"/>
    <property type="molecule type" value="Genomic_DNA"/>
</dbReference>
<feature type="region of interest" description="Disordered" evidence="1">
    <location>
        <begin position="256"/>
        <end position="277"/>
    </location>
</feature>
<name>A0ABQ9GTL9_9NEOP</name>
<feature type="region of interest" description="Disordered" evidence="1">
    <location>
        <begin position="294"/>
        <end position="324"/>
    </location>
</feature>
<evidence type="ECO:0000256" key="1">
    <source>
        <dbReference type="SAM" id="MobiDB-lite"/>
    </source>
</evidence>
<organism evidence="3 4">
    <name type="scientific">Dryococelus australis</name>
    <dbReference type="NCBI Taxonomy" id="614101"/>
    <lineage>
        <taxon>Eukaryota</taxon>
        <taxon>Metazoa</taxon>
        <taxon>Ecdysozoa</taxon>
        <taxon>Arthropoda</taxon>
        <taxon>Hexapoda</taxon>
        <taxon>Insecta</taxon>
        <taxon>Pterygota</taxon>
        <taxon>Neoptera</taxon>
        <taxon>Polyneoptera</taxon>
        <taxon>Phasmatodea</taxon>
        <taxon>Verophasmatodea</taxon>
        <taxon>Anareolatae</taxon>
        <taxon>Phasmatidae</taxon>
        <taxon>Eurycanthinae</taxon>
        <taxon>Dryococelus</taxon>
    </lineage>
</organism>
<evidence type="ECO:0000313" key="4">
    <source>
        <dbReference type="Proteomes" id="UP001159363"/>
    </source>
</evidence>
<sequence>MLKSSPNLFTSSLDAADERKGSRTGIGWVIRLGRRPSWRTVVFVRILGGSVVGFTHLLGAAQQSRRRMLGVTRGAETCEVWRTTLLLDIAGCQLRRRRWLHDPLFPTFTCDVELLMAQKSKDGVDAMTNLPGLLVPSAGSLRTLPEVTAVYIAVRVVRLLAQEYGWQFHHKGACAFDMLTQKPRHLSTRFFTPILNSMDSTPVISFSIFTKCDGAAPSTAKKRGSDAGDTNTQCLIAPMRKACSVSFVTLEERTEQRRNVRAGETGDPRENPPTSCIVRHNSHMLKSRGYLAGDRTRWNGAGKKGRGKREITEKTHQPTASTGMIPTCENPGIEPGSPWWEASVLIARPP</sequence>
<evidence type="ECO:0000313" key="3">
    <source>
        <dbReference type="EMBL" id="KAJ8875334.1"/>
    </source>
</evidence>
<keyword evidence="2" id="KW-0812">Transmembrane</keyword>
<accession>A0ABQ9GTL9</accession>
<dbReference type="Proteomes" id="UP001159363">
    <property type="component" value="Chromosome 8"/>
</dbReference>